<feature type="compositionally biased region" description="Polar residues" evidence="1">
    <location>
        <begin position="84"/>
        <end position="93"/>
    </location>
</feature>
<sequence>MEFDFPSFLDHENGKINTFYKGCKGACSNCKEAGHWKSECHKIKKNLLKKKARENMQKIKFSFNGSNAEASSVSAAPRTDDSKSVTTEAQSRTKPVEKSKIINDTEVSTNDEAATA</sequence>
<dbReference type="OrthoDB" id="1428542at2759"/>
<organism evidence="2 3">
    <name type="scientific">Smittium culicis</name>
    <dbReference type="NCBI Taxonomy" id="133412"/>
    <lineage>
        <taxon>Eukaryota</taxon>
        <taxon>Fungi</taxon>
        <taxon>Fungi incertae sedis</taxon>
        <taxon>Zoopagomycota</taxon>
        <taxon>Kickxellomycotina</taxon>
        <taxon>Harpellomycetes</taxon>
        <taxon>Harpellales</taxon>
        <taxon>Legeriomycetaceae</taxon>
        <taxon>Smittium</taxon>
    </lineage>
</organism>
<dbReference type="GO" id="GO:0003676">
    <property type="term" value="F:nucleic acid binding"/>
    <property type="evidence" value="ECO:0007669"/>
    <property type="project" value="InterPro"/>
</dbReference>
<keyword evidence="3" id="KW-1185">Reference proteome</keyword>
<dbReference type="AlphaFoldDB" id="A0A1R1Y1U1"/>
<dbReference type="SUPFAM" id="SSF57756">
    <property type="entry name" value="Retrovirus zinc finger-like domains"/>
    <property type="match status" value="1"/>
</dbReference>
<gene>
    <name evidence="2" type="ORF">AYI70_g3793</name>
</gene>
<dbReference type="Proteomes" id="UP000187283">
    <property type="component" value="Unassembled WGS sequence"/>
</dbReference>
<dbReference type="EMBL" id="LSSN01001130">
    <property type="protein sequence ID" value="OMJ20912.1"/>
    <property type="molecule type" value="Genomic_DNA"/>
</dbReference>
<feature type="compositionally biased region" description="Basic and acidic residues" evidence="1">
    <location>
        <begin position="94"/>
        <end position="103"/>
    </location>
</feature>
<name>A0A1R1Y1U1_9FUNG</name>
<proteinExistence type="predicted"/>
<dbReference type="GO" id="GO:0008270">
    <property type="term" value="F:zinc ion binding"/>
    <property type="evidence" value="ECO:0007669"/>
    <property type="project" value="InterPro"/>
</dbReference>
<reference evidence="2 3" key="1">
    <citation type="submission" date="2017-01" db="EMBL/GenBank/DDBJ databases">
        <authorList>
            <person name="Mah S.A."/>
            <person name="Swanson W.J."/>
            <person name="Moy G.W."/>
            <person name="Vacquier V.D."/>
        </authorList>
    </citation>
    <scope>NUCLEOTIDE SEQUENCE [LARGE SCALE GENOMIC DNA]</scope>
    <source>
        <strain evidence="2 3">GSMNP</strain>
    </source>
</reference>
<feature type="compositionally biased region" description="Polar residues" evidence="1">
    <location>
        <begin position="105"/>
        <end position="116"/>
    </location>
</feature>
<evidence type="ECO:0000256" key="1">
    <source>
        <dbReference type="SAM" id="MobiDB-lite"/>
    </source>
</evidence>
<evidence type="ECO:0008006" key="4">
    <source>
        <dbReference type="Google" id="ProtNLM"/>
    </source>
</evidence>
<dbReference type="InterPro" id="IPR036875">
    <property type="entry name" value="Znf_CCHC_sf"/>
</dbReference>
<comment type="caution">
    <text evidence="2">The sequence shown here is derived from an EMBL/GenBank/DDBJ whole genome shotgun (WGS) entry which is preliminary data.</text>
</comment>
<feature type="non-terminal residue" evidence="2">
    <location>
        <position position="116"/>
    </location>
</feature>
<protein>
    <recommendedName>
        <fullName evidence="4">CCHC-type domain-containing protein</fullName>
    </recommendedName>
</protein>
<feature type="compositionally biased region" description="Polar residues" evidence="1">
    <location>
        <begin position="63"/>
        <end position="74"/>
    </location>
</feature>
<evidence type="ECO:0000313" key="3">
    <source>
        <dbReference type="Proteomes" id="UP000187283"/>
    </source>
</evidence>
<accession>A0A1R1Y1U1</accession>
<evidence type="ECO:0000313" key="2">
    <source>
        <dbReference type="EMBL" id="OMJ20912.1"/>
    </source>
</evidence>
<feature type="region of interest" description="Disordered" evidence="1">
    <location>
        <begin position="61"/>
        <end position="116"/>
    </location>
</feature>